<dbReference type="Pfam" id="PF01957">
    <property type="entry name" value="NfeD"/>
    <property type="match status" value="1"/>
</dbReference>
<feature type="signal peptide" evidence="6">
    <location>
        <begin position="1"/>
        <end position="23"/>
    </location>
</feature>
<gene>
    <name evidence="10" type="ORF">SAMN04489760_11059</name>
</gene>
<evidence type="ECO:0000256" key="6">
    <source>
        <dbReference type="SAM" id="SignalP"/>
    </source>
</evidence>
<dbReference type="InterPro" id="IPR002810">
    <property type="entry name" value="NfeD-like_C"/>
</dbReference>
<accession>A0A1H7XFQ3</accession>
<evidence type="ECO:0000259" key="7">
    <source>
        <dbReference type="Pfam" id="PF01957"/>
    </source>
</evidence>
<evidence type="ECO:0000256" key="3">
    <source>
        <dbReference type="ARBA" id="ARBA00022989"/>
    </source>
</evidence>
<keyword evidence="6" id="KW-0732">Signal</keyword>
<feature type="transmembrane region" description="Helical" evidence="5">
    <location>
        <begin position="313"/>
        <end position="331"/>
    </location>
</feature>
<evidence type="ECO:0000313" key="10">
    <source>
        <dbReference type="EMBL" id="SEM31869.1"/>
    </source>
</evidence>
<dbReference type="Pfam" id="PF25145">
    <property type="entry name" value="NfeD1b_N"/>
    <property type="match status" value="1"/>
</dbReference>
<protein>
    <submittedName>
        <fullName evidence="10">Nodulation efficiency protein NfeD</fullName>
    </submittedName>
</protein>
<keyword evidence="3 5" id="KW-1133">Transmembrane helix</keyword>
<feature type="transmembrane region" description="Helical" evidence="5">
    <location>
        <begin position="343"/>
        <end position="363"/>
    </location>
</feature>
<feature type="chain" id="PRO_5011726156" evidence="6">
    <location>
        <begin position="24"/>
        <end position="431"/>
    </location>
</feature>
<evidence type="ECO:0000313" key="11">
    <source>
        <dbReference type="Proteomes" id="UP000198744"/>
    </source>
</evidence>
<feature type="domain" description="NfeD-like C-terminal" evidence="7">
    <location>
        <begin position="375"/>
        <end position="429"/>
    </location>
</feature>
<comment type="subcellular location">
    <subcellularLocation>
        <location evidence="1">Membrane</location>
        <topology evidence="1">Multi-pass membrane protein</topology>
    </subcellularLocation>
</comment>
<evidence type="ECO:0000256" key="1">
    <source>
        <dbReference type="ARBA" id="ARBA00004141"/>
    </source>
</evidence>
<dbReference type="SUPFAM" id="SSF141322">
    <property type="entry name" value="NfeD domain-like"/>
    <property type="match status" value="1"/>
</dbReference>
<dbReference type="CDD" id="cd07020">
    <property type="entry name" value="Clp_protease_NfeD_1"/>
    <property type="match status" value="1"/>
</dbReference>
<organism evidence="10 11">
    <name type="scientific">Syntrophus gentianae</name>
    <dbReference type="NCBI Taxonomy" id="43775"/>
    <lineage>
        <taxon>Bacteria</taxon>
        <taxon>Pseudomonadati</taxon>
        <taxon>Thermodesulfobacteriota</taxon>
        <taxon>Syntrophia</taxon>
        <taxon>Syntrophales</taxon>
        <taxon>Syntrophaceae</taxon>
        <taxon>Syntrophus</taxon>
    </lineage>
</organism>
<dbReference type="SUPFAM" id="SSF52096">
    <property type="entry name" value="ClpP/crotonase"/>
    <property type="match status" value="1"/>
</dbReference>
<dbReference type="Pfam" id="PF24961">
    <property type="entry name" value="NfeD_membrane"/>
    <property type="match status" value="1"/>
</dbReference>
<keyword evidence="2 5" id="KW-0812">Transmembrane</keyword>
<dbReference type="PANTHER" id="PTHR33507:SF4">
    <property type="entry name" value="NODULATION COMPETITIVENESS PROTEIN NFED"/>
    <property type="match status" value="1"/>
</dbReference>
<dbReference type="PANTHER" id="PTHR33507">
    <property type="entry name" value="INNER MEMBRANE PROTEIN YBBJ"/>
    <property type="match status" value="1"/>
</dbReference>
<dbReference type="InterPro" id="IPR012340">
    <property type="entry name" value="NA-bd_OB-fold"/>
</dbReference>
<dbReference type="InterPro" id="IPR052165">
    <property type="entry name" value="Membrane_assoc_protease"/>
</dbReference>
<proteinExistence type="predicted"/>
<evidence type="ECO:0000259" key="9">
    <source>
        <dbReference type="Pfam" id="PF25145"/>
    </source>
</evidence>
<dbReference type="InterPro" id="IPR056738">
    <property type="entry name" value="NfeD1b_N"/>
</dbReference>
<dbReference type="EMBL" id="FOBS01000010">
    <property type="protein sequence ID" value="SEM31869.1"/>
    <property type="molecule type" value="Genomic_DNA"/>
</dbReference>
<name>A0A1H7XFQ3_9BACT</name>
<evidence type="ECO:0000256" key="5">
    <source>
        <dbReference type="SAM" id="Phobius"/>
    </source>
</evidence>
<evidence type="ECO:0000256" key="4">
    <source>
        <dbReference type="ARBA" id="ARBA00023136"/>
    </source>
</evidence>
<evidence type="ECO:0000256" key="2">
    <source>
        <dbReference type="ARBA" id="ARBA00022692"/>
    </source>
</evidence>
<evidence type="ECO:0000259" key="8">
    <source>
        <dbReference type="Pfam" id="PF24961"/>
    </source>
</evidence>
<feature type="transmembrane region" description="Helical" evidence="5">
    <location>
        <begin position="287"/>
        <end position="306"/>
    </location>
</feature>
<sequence>MKSKIGLSLILCLILVTTVSASAGERQPVYDVIRINAAITPPVADYILQSLDRAAKSRSDGLVILLDTPGGLDLAMRDIVKGILGAPLPVIVYVSPSGARAASAGMIITLAAHVAAMAPGTNIGAAHPVGLGIGGGGDKVMMEKVENDAVAYAISIAKQKGRNEEWAERAVRKSESIPADQALSMRVVDFVSQDLHTLFEQLDEREVQVQESKRILKTKGAILRDISMSPREKILTILSDPNIAYILFLLGLAGLYFELAHPGVILPGVIGGISLIMSFFAMQTLPVNYAGIALILFALILFIAEIKIISHGLLTIGGVISLFLGSLLLFDSPEPALRVSLKVMIPTLIIVSAFFVFIVSLVVKAQMRKKHTGPDDLIGAEGIAVTDINEDQGKTFLRGEYWDSWSESPVAKGKKVRVNGVKGMKIQVTQK</sequence>
<dbReference type="Gene3D" id="3.90.226.10">
    <property type="entry name" value="2-enoyl-CoA Hydratase, Chain A, domain 1"/>
    <property type="match status" value="1"/>
</dbReference>
<dbReference type="AlphaFoldDB" id="A0A1H7XFQ3"/>
<dbReference type="Proteomes" id="UP000198744">
    <property type="component" value="Unassembled WGS sequence"/>
</dbReference>
<keyword evidence="11" id="KW-1185">Reference proteome</keyword>
<feature type="transmembrane region" description="Helical" evidence="5">
    <location>
        <begin position="234"/>
        <end position="257"/>
    </location>
</feature>
<feature type="domain" description="NfeD1b N-terminal" evidence="9">
    <location>
        <begin position="32"/>
        <end position="183"/>
    </location>
</feature>
<reference evidence="10 11" key="1">
    <citation type="submission" date="2016-10" db="EMBL/GenBank/DDBJ databases">
        <authorList>
            <person name="de Groot N.N."/>
        </authorList>
    </citation>
    <scope>NUCLEOTIDE SEQUENCE [LARGE SCALE GENOMIC DNA]</scope>
    <source>
        <strain evidence="10 11">DSM 8423</strain>
    </source>
</reference>
<keyword evidence="4 5" id="KW-0472">Membrane</keyword>
<dbReference type="InterPro" id="IPR056739">
    <property type="entry name" value="NfeD_membrane"/>
</dbReference>
<dbReference type="STRING" id="43775.SAMN04489760_11059"/>
<dbReference type="RefSeq" id="WP_237671713.1">
    <property type="nucleotide sequence ID" value="NZ_FOBS01000010.1"/>
</dbReference>
<dbReference type="InterPro" id="IPR029045">
    <property type="entry name" value="ClpP/crotonase-like_dom_sf"/>
</dbReference>
<dbReference type="Gene3D" id="2.40.50.140">
    <property type="entry name" value="Nucleic acid-binding proteins"/>
    <property type="match status" value="1"/>
</dbReference>
<feature type="domain" description="NfeD integral membrane" evidence="8">
    <location>
        <begin position="242"/>
        <end position="359"/>
    </location>
</feature>
<dbReference type="GO" id="GO:0016020">
    <property type="term" value="C:membrane"/>
    <property type="evidence" value="ECO:0007669"/>
    <property type="project" value="UniProtKB-SubCell"/>
</dbReference>